<evidence type="ECO:0000313" key="1">
    <source>
        <dbReference type="EMBL" id="KAK1891876.1"/>
    </source>
</evidence>
<evidence type="ECO:0000313" key="2">
    <source>
        <dbReference type="Proteomes" id="UP001228049"/>
    </source>
</evidence>
<dbReference type="Proteomes" id="UP001228049">
    <property type="component" value="Unassembled WGS sequence"/>
</dbReference>
<reference evidence="1" key="1">
    <citation type="submission" date="2023-04" db="EMBL/GenBank/DDBJ databases">
        <title>Chromosome-level genome of Chaenocephalus aceratus.</title>
        <authorList>
            <person name="Park H."/>
        </authorList>
    </citation>
    <scope>NUCLEOTIDE SEQUENCE</scope>
    <source>
        <strain evidence="1">DE</strain>
        <tissue evidence="1">Muscle</tissue>
    </source>
</reference>
<name>A0AAD9F8C7_DISEL</name>
<feature type="non-terminal residue" evidence="1">
    <location>
        <position position="55"/>
    </location>
</feature>
<dbReference type="AlphaFoldDB" id="A0AAD9F8C7"/>
<accession>A0AAD9F8C7</accession>
<organism evidence="1 2">
    <name type="scientific">Dissostichus eleginoides</name>
    <name type="common">Patagonian toothfish</name>
    <name type="synonym">Dissostichus amissus</name>
    <dbReference type="NCBI Taxonomy" id="100907"/>
    <lineage>
        <taxon>Eukaryota</taxon>
        <taxon>Metazoa</taxon>
        <taxon>Chordata</taxon>
        <taxon>Craniata</taxon>
        <taxon>Vertebrata</taxon>
        <taxon>Euteleostomi</taxon>
        <taxon>Actinopterygii</taxon>
        <taxon>Neopterygii</taxon>
        <taxon>Teleostei</taxon>
        <taxon>Neoteleostei</taxon>
        <taxon>Acanthomorphata</taxon>
        <taxon>Eupercaria</taxon>
        <taxon>Perciformes</taxon>
        <taxon>Notothenioidei</taxon>
        <taxon>Nototheniidae</taxon>
        <taxon>Dissostichus</taxon>
    </lineage>
</organism>
<protein>
    <submittedName>
        <fullName evidence="1">Ribonuclease HII</fullName>
    </submittedName>
</protein>
<feature type="non-terminal residue" evidence="1">
    <location>
        <position position="1"/>
    </location>
</feature>
<sequence length="55" mass="5692">GSVWGRVTPGDGDLNDTSVVIGTKTEVIECGGWLMLEERKSFCSAAAIGHSGPSL</sequence>
<proteinExistence type="predicted"/>
<gene>
    <name evidence="1" type="ORF">KUDE01_010700</name>
</gene>
<dbReference type="EMBL" id="JASDAP010000015">
    <property type="protein sequence ID" value="KAK1891876.1"/>
    <property type="molecule type" value="Genomic_DNA"/>
</dbReference>
<keyword evidence="2" id="KW-1185">Reference proteome</keyword>
<comment type="caution">
    <text evidence="1">The sequence shown here is derived from an EMBL/GenBank/DDBJ whole genome shotgun (WGS) entry which is preliminary data.</text>
</comment>